<feature type="compositionally biased region" description="Polar residues" evidence="2">
    <location>
        <begin position="335"/>
        <end position="352"/>
    </location>
</feature>
<gene>
    <name evidence="3" type="ORF">PACLA_8A036671</name>
</gene>
<proteinExistence type="predicted"/>
<sequence length="536" mass="61676">MSASEDLAQWMSQFQSELDDPSYQIIYGRLTDNHFKTRTQLKLIFAKEVDIMFSAGELPLGAKALLLYQLDKLRNESPLPLCRKRTRINESENSKGIDGFDECDADEENSLQPPIHTPTARKAVLPAFDEQVNKLKEQLNRERDEHREIEITIESMAENVKEKPVVGTSRIICSNCHTRGHRNQQNKPCRLPKCVDYTSCGMKDKHPEYFSRLNRLKSDLRRKANTVKELESQIQTMEDFTSNSEYHFIKNLTPRLYKVDHSYKLNKPKLMRDIRMLRKCTDGKIPPVTANDSEQLRILLNKCRKNFNLDIDAPNIFTDRDSKPKMKADELTVMPINNNSPVKNTYVQSEECSSLPPAEGKRKKDKKRHKKHKTKRRRRRRYSSSSSSDSNADFLDNSKRPAYFDSFTCNNYSSRFPPYRLCGTNNIAGFSYMPGYFPAPPNSATPYPMQGYLPTSQFNMPQAPSPIFENRDKTTYPQHGLHHDYDTELPVHTCTNPRIANSITDTSTTTVNLNVNSPDKWSGLDTLVEVANDIQT</sequence>
<dbReference type="Proteomes" id="UP001152795">
    <property type="component" value="Unassembled WGS sequence"/>
</dbReference>
<dbReference type="OrthoDB" id="5972764at2759"/>
<feature type="region of interest" description="Disordered" evidence="2">
    <location>
        <begin position="335"/>
        <end position="395"/>
    </location>
</feature>
<dbReference type="AlphaFoldDB" id="A0A7D9M0T5"/>
<keyword evidence="1" id="KW-0175">Coiled coil</keyword>
<feature type="compositionally biased region" description="Basic residues" evidence="2">
    <location>
        <begin position="361"/>
        <end position="382"/>
    </location>
</feature>
<dbReference type="EMBL" id="CACRXK020026613">
    <property type="protein sequence ID" value="CAB4040309.1"/>
    <property type="molecule type" value="Genomic_DNA"/>
</dbReference>
<evidence type="ECO:0000313" key="4">
    <source>
        <dbReference type="Proteomes" id="UP001152795"/>
    </source>
</evidence>
<evidence type="ECO:0000313" key="3">
    <source>
        <dbReference type="EMBL" id="CAB4040309.1"/>
    </source>
</evidence>
<comment type="caution">
    <text evidence="3">The sequence shown here is derived from an EMBL/GenBank/DDBJ whole genome shotgun (WGS) entry which is preliminary data.</text>
</comment>
<reference evidence="3" key="1">
    <citation type="submission" date="2020-04" db="EMBL/GenBank/DDBJ databases">
        <authorList>
            <person name="Alioto T."/>
            <person name="Alioto T."/>
            <person name="Gomez Garrido J."/>
        </authorList>
    </citation>
    <scope>NUCLEOTIDE SEQUENCE</scope>
    <source>
        <strain evidence="3">A484AB</strain>
    </source>
</reference>
<evidence type="ECO:0000256" key="2">
    <source>
        <dbReference type="SAM" id="MobiDB-lite"/>
    </source>
</evidence>
<keyword evidence="4" id="KW-1185">Reference proteome</keyword>
<name>A0A7D9M0T5_PARCT</name>
<evidence type="ECO:0000256" key="1">
    <source>
        <dbReference type="SAM" id="Coils"/>
    </source>
</evidence>
<accession>A0A7D9M0T5</accession>
<organism evidence="3 4">
    <name type="scientific">Paramuricea clavata</name>
    <name type="common">Red gorgonian</name>
    <name type="synonym">Violescent sea-whip</name>
    <dbReference type="NCBI Taxonomy" id="317549"/>
    <lineage>
        <taxon>Eukaryota</taxon>
        <taxon>Metazoa</taxon>
        <taxon>Cnidaria</taxon>
        <taxon>Anthozoa</taxon>
        <taxon>Octocorallia</taxon>
        <taxon>Malacalcyonacea</taxon>
        <taxon>Plexauridae</taxon>
        <taxon>Paramuricea</taxon>
    </lineage>
</organism>
<protein>
    <submittedName>
        <fullName evidence="3">Uncharacterized protein</fullName>
    </submittedName>
</protein>
<feature type="coiled-coil region" evidence="1">
    <location>
        <begin position="125"/>
        <end position="159"/>
    </location>
</feature>